<keyword evidence="1" id="KW-1133">Transmembrane helix</keyword>
<protein>
    <submittedName>
        <fullName evidence="2">Uncharacterized protein</fullName>
    </submittedName>
</protein>
<dbReference type="Proteomes" id="UP001360953">
    <property type="component" value="Unassembled WGS sequence"/>
</dbReference>
<evidence type="ECO:0000313" key="3">
    <source>
        <dbReference type="Proteomes" id="UP001360953"/>
    </source>
</evidence>
<reference evidence="2 3" key="1">
    <citation type="submission" date="2024-04" db="EMBL/GenBank/DDBJ databases">
        <title>Phyllosticta paracitricarpa is synonymous to the EU quarantine fungus P. citricarpa based on phylogenomic analyses.</title>
        <authorList>
            <consortium name="Lawrence Berkeley National Laboratory"/>
            <person name="Van ingen-buijs V.A."/>
            <person name="Van westerhoven A.C."/>
            <person name="Haridas S."/>
            <person name="Skiadas P."/>
            <person name="Martin F."/>
            <person name="Groenewald J.Z."/>
            <person name="Crous P.W."/>
            <person name="Seidl M.F."/>
        </authorList>
    </citation>
    <scope>NUCLEOTIDE SEQUENCE [LARGE SCALE GENOMIC DNA]</scope>
    <source>
        <strain evidence="2 3">CPC 17464</strain>
    </source>
</reference>
<feature type="transmembrane region" description="Helical" evidence="1">
    <location>
        <begin position="6"/>
        <end position="31"/>
    </location>
</feature>
<evidence type="ECO:0000313" key="2">
    <source>
        <dbReference type="EMBL" id="KAK7532986.1"/>
    </source>
</evidence>
<proteinExistence type="predicted"/>
<name>A0ABR1LCM0_9PEZI</name>
<organism evidence="2 3">
    <name type="scientific">Phyllosticta citribraziliensis</name>
    <dbReference type="NCBI Taxonomy" id="989973"/>
    <lineage>
        <taxon>Eukaryota</taxon>
        <taxon>Fungi</taxon>
        <taxon>Dikarya</taxon>
        <taxon>Ascomycota</taxon>
        <taxon>Pezizomycotina</taxon>
        <taxon>Dothideomycetes</taxon>
        <taxon>Dothideomycetes incertae sedis</taxon>
        <taxon>Botryosphaeriales</taxon>
        <taxon>Phyllostictaceae</taxon>
        <taxon>Phyllosticta</taxon>
    </lineage>
</organism>
<evidence type="ECO:0000256" key="1">
    <source>
        <dbReference type="SAM" id="Phobius"/>
    </source>
</evidence>
<sequence length="189" mass="20209">MHPLPILAFTAAVAAFAAFLATLPLLLPLLISLPLTTMPSSSSFLALPSLSSFPFPSSTRLQAVWLLRLCAHRLVTHTVAKFYVKKGLRAVHGFVVRRATCGWDWGAGRRRPESSLRSAWLGTENDPDGAANDPDVAVAAQEKLELSALVAALDAIRDVVAGAEPPVSLQVDALERRRSIDDVVAGCFG</sequence>
<keyword evidence="1" id="KW-0472">Membrane</keyword>
<dbReference type="EMBL" id="JBBPEH010000010">
    <property type="protein sequence ID" value="KAK7532986.1"/>
    <property type="molecule type" value="Genomic_DNA"/>
</dbReference>
<dbReference type="GeneID" id="92033523"/>
<gene>
    <name evidence="2" type="ORF">J3D65DRAFT_62825</name>
</gene>
<keyword evidence="1" id="KW-0812">Transmembrane</keyword>
<comment type="caution">
    <text evidence="2">The sequence shown here is derived from an EMBL/GenBank/DDBJ whole genome shotgun (WGS) entry which is preliminary data.</text>
</comment>
<dbReference type="RefSeq" id="XP_066652379.1">
    <property type="nucleotide sequence ID" value="XM_066800617.1"/>
</dbReference>
<accession>A0ABR1LCM0</accession>
<keyword evidence="3" id="KW-1185">Reference proteome</keyword>